<dbReference type="PANTHER" id="PTHR42905:SF5">
    <property type="entry name" value="CARBOXYVINYL-CARBOXYPHOSPHONATE PHOSPHORYLMUTASE, CHLOROPLASTIC"/>
    <property type="match status" value="1"/>
</dbReference>
<evidence type="ECO:0000313" key="1">
    <source>
        <dbReference type="EMBL" id="MBU8546455.1"/>
    </source>
</evidence>
<accession>A0ABS6HCI9</accession>
<reference evidence="1 2" key="1">
    <citation type="submission" date="2021-01" db="EMBL/GenBank/DDBJ databases">
        <title>Roseomonas sp. nov, a bacterium isolated from an oil production mixture in Yumen Oilfield.</title>
        <authorList>
            <person name="Wu D."/>
        </authorList>
    </citation>
    <scope>NUCLEOTIDE SEQUENCE [LARGE SCALE GENOMIC DNA]</scope>
    <source>
        <strain evidence="1 2">ROY-5-3</strain>
    </source>
</reference>
<dbReference type="Pfam" id="PF13714">
    <property type="entry name" value="PEP_mutase"/>
    <property type="match status" value="1"/>
</dbReference>
<comment type="caution">
    <text evidence="1">The sequence shown here is derived from an EMBL/GenBank/DDBJ whole genome shotgun (WGS) entry which is preliminary data.</text>
</comment>
<dbReference type="RefSeq" id="WP_216878481.1">
    <property type="nucleotide sequence ID" value="NZ_JAERQM010000008.1"/>
</dbReference>
<dbReference type="Proteomes" id="UP000689967">
    <property type="component" value="Unassembled WGS sequence"/>
</dbReference>
<dbReference type="InterPro" id="IPR039556">
    <property type="entry name" value="ICL/PEPM"/>
</dbReference>
<keyword evidence="1" id="KW-0456">Lyase</keyword>
<evidence type="ECO:0000313" key="2">
    <source>
        <dbReference type="Proteomes" id="UP000689967"/>
    </source>
</evidence>
<protein>
    <submittedName>
        <fullName evidence="1">Isocitrate lyase/PEP mutase family protein</fullName>
    </submittedName>
</protein>
<name>A0ABS6HCI9_9PROT</name>
<proteinExistence type="predicted"/>
<keyword evidence="2" id="KW-1185">Reference proteome</keyword>
<dbReference type="EMBL" id="JAERQM010000008">
    <property type="protein sequence ID" value="MBU8546455.1"/>
    <property type="molecule type" value="Genomic_DNA"/>
</dbReference>
<gene>
    <name evidence="1" type="ORF">JJQ90_22230</name>
</gene>
<dbReference type="PANTHER" id="PTHR42905">
    <property type="entry name" value="PHOSPHOENOLPYRUVATE CARBOXYLASE"/>
    <property type="match status" value="1"/>
</dbReference>
<organism evidence="1 2">
    <name type="scientific">Falsiroseomonas oleicola</name>
    <dbReference type="NCBI Taxonomy" id="2801474"/>
    <lineage>
        <taxon>Bacteria</taxon>
        <taxon>Pseudomonadati</taxon>
        <taxon>Pseudomonadota</taxon>
        <taxon>Alphaproteobacteria</taxon>
        <taxon>Acetobacterales</taxon>
        <taxon>Roseomonadaceae</taxon>
        <taxon>Falsiroseomonas</taxon>
    </lineage>
</organism>
<dbReference type="CDD" id="cd00377">
    <property type="entry name" value="ICL_PEPM"/>
    <property type="match status" value="1"/>
</dbReference>
<sequence>MAHPSLRQALAADEFILAPGVFDMISAKVADGMGFRALYATGFGVTASHLGLPDAGIATYTDMVGRMGTIARGCKTPVIADADTGYGGLLNVRHTVRGYEDAGVTGIQLEDQEVPKKCGHTPGRKVIPAEEMALKIRVAAETRRSEDFLIIARTDARTSLGLDEAIRRGQMFAEAGADVIFIESPESEAEMAEVGKRIKKPLFANMVEGGRTPIVPADRLHAMGYRIAIYPAVGFLTVAAALEKAYGQLKADGHSNNMSVNADYNFAKMCELMGFPDVWDFDRKWAEAAGNLPKAAE</sequence>
<dbReference type="GO" id="GO:0016829">
    <property type="term" value="F:lyase activity"/>
    <property type="evidence" value="ECO:0007669"/>
    <property type="project" value="UniProtKB-KW"/>
</dbReference>